<dbReference type="SUPFAM" id="SSF52540">
    <property type="entry name" value="P-loop containing nucleoside triphosphate hydrolases"/>
    <property type="match status" value="1"/>
</dbReference>
<comment type="similarity">
    <text evidence="1">Belongs to the HerA family.</text>
</comment>
<dbReference type="Gene3D" id="3.40.50.300">
    <property type="entry name" value="P-loop containing nucleotide triphosphate hydrolases"/>
    <property type="match status" value="2"/>
</dbReference>
<comment type="catalytic activity">
    <reaction evidence="3">
        <text>ATP + H2O = ADP + phosphate + H(+)</text>
        <dbReference type="Rhea" id="RHEA:13065"/>
        <dbReference type="ChEBI" id="CHEBI:15377"/>
        <dbReference type="ChEBI" id="CHEBI:15378"/>
        <dbReference type="ChEBI" id="CHEBI:30616"/>
        <dbReference type="ChEBI" id="CHEBI:43474"/>
        <dbReference type="ChEBI" id="CHEBI:456216"/>
        <dbReference type="EC" id="5.6.2.3"/>
    </reaction>
</comment>
<evidence type="ECO:0000256" key="2">
    <source>
        <dbReference type="ARBA" id="ARBA00034617"/>
    </source>
</evidence>
<sequence>MLCVSDIVLGKVGNVSRPDYVEVVSRRPLPLGTYVSIPFNEVDPITNENVKHCLIGVVSSTKYRRAIPVSGAATLESEELYTEFEQQLAQYGSSFIRVFADIVGNTISTPRIPPPPNANVYLAPSNTLELLFSRKGESSIPIGHLVGRPDVTVYVDVNALVKHLFVTGTTGSGKSNTVAIVIDRVAKLGGMIIVYDVHGEYTALQPLDPNIKIKVVDLYINPLRISPNILAKMIVPEGSATVQRRLVLRALREAQKLFESVLSKYGATTSAIEELRRRLGSSTSSQQLDDERFGEPMSQDIDRSLTELYKRCVLRTIERYRSDAVSERSREAAIMKVEEFFEFANVSFTSPSPIELLEPRTIVVLNASALDDEQRDYMLKVIADELLWFAKHSAAIGRPRPVVLVIEEAHLFLSTSRETSSRRSIERLSREGRKFGISLIIVSQRPRNIDTNTVSQIQNFVFMKLVQEADQQAIMNASDMLTDDLAKSLSSMDTGEAIILGEWIGRFPAFVKIDKHIGKRSGASPNIAKLWRNLAEEYEIGKRSIELHTAAYNDLKDLL</sequence>
<evidence type="ECO:0000313" key="6">
    <source>
        <dbReference type="EMBL" id="HIP56675.1"/>
    </source>
</evidence>
<dbReference type="GO" id="GO:0043139">
    <property type="term" value="F:5'-3' DNA helicase activity"/>
    <property type="evidence" value="ECO:0007669"/>
    <property type="project" value="UniProtKB-EC"/>
</dbReference>
<proteinExistence type="inferred from homology"/>
<evidence type="ECO:0000256" key="1">
    <source>
        <dbReference type="ARBA" id="ARBA00007816"/>
    </source>
</evidence>
<comment type="caution">
    <text evidence="6">The sequence shown here is derived from an EMBL/GenBank/DDBJ whole genome shotgun (WGS) entry which is preliminary data.</text>
</comment>
<dbReference type="InterPro" id="IPR008571">
    <property type="entry name" value="HerA-like"/>
</dbReference>
<evidence type="ECO:0000256" key="3">
    <source>
        <dbReference type="ARBA" id="ARBA00048954"/>
    </source>
</evidence>
<keyword evidence="6" id="KW-0067">ATP-binding</keyword>
<evidence type="ECO:0000256" key="4">
    <source>
        <dbReference type="ARBA" id="ARBA00048988"/>
    </source>
</evidence>
<dbReference type="Pfam" id="PF01935">
    <property type="entry name" value="DUF87"/>
    <property type="match status" value="1"/>
</dbReference>
<comment type="catalytic activity">
    <reaction evidence="4">
        <text>ATP + H2O = ADP + phosphate + H(+)</text>
        <dbReference type="Rhea" id="RHEA:13065"/>
        <dbReference type="ChEBI" id="CHEBI:15377"/>
        <dbReference type="ChEBI" id="CHEBI:15378"/>
        <dbReference type="ChEBI" id="CHEBI:30616"/>
        <dbReference type="ChEBI" id="CHEBI:43474"/>
        <dbReference type="ChEBI" id="CHEBI:456216"/>
        <dbReference type="EC" id="5.6.2.4"/>
    </reaction>
</comment>
<protein>
    <submittedName>
        <fullName evidence="6">ATP-binding protein</fullName>
    </submittedName>
</protein>
<dbReference type="EMBL" id="DQTV01000029">
    <property type="protein sequence ID" value="HIP56675.1"/>
    <property type="molecule type" value="Genomic_DNA"/>
</dbReference>
<dbReference type="GO" id="GO:0043138">
    <property type="term" value="F:3'-5' DNA helicase activity"/>
    <property type="evidence" value="ECO:0007669"/>
    <property type="project" value="UniProtKB-EC"/>
</dbReference>
<dbReference type="Proteomes" id="UP000605805">
    <property type="component" value="Unassembled WGS sequence"/>
</dbReference>
<accession>A0A833DTA9</accession>
<feature type="domain" description="Helicase HerA central" evidence="5">
    <location>
        <begin position="140"/>
        <end position="384"/>
    </location>
</feature>
<comment type="catalytic activity">
    <reaction evidence="2">
        <text>Couples ATP hydrolysis with the unwinding of duplex DNA by translocating in the 3'-5' direction.</text>
        <dbReference type="EC" id="5.6.2.4"/>
    </reaction>
</comment>
<dbReference type="InterPro" id="IPR002789">
    <property type="entry name" value="HerA_central"/>
</dbReference>
<organism evidence="6 7">
    <name type="scientific">Ignisphaera aggregans</name>
    <dbReference type="NCBI Taxonomy" id="334771"/>
    <lineage>
        <taxon>Archaea</taxon>
        <taxon>Thermoproteota</taxon>
        <taxon>Thermoprotei</taxon>
        <taxon>Desulfurococcales</taxon>
        <taxon>Desulfurococcaceae</taxon>
        <taxon>Ignisphaera</taxon>
    </lineage>
</organism>
<dbReference type="AlphaFoldDB" id="A0A833DTA9"/>
<dbReference type="GO" id="GO:0005524">
    <property type="term" value="F:ATP binding"/>
    <property type="evidence" value="ECO:0007669"/>
    <property type="project" value="UniProtKB-KW"/>
</dbReference>
<dbReference type="InterPro" id="IPR027417">
    <property type="entry name" value="P-loop_NTPase"/>
</dbReference>
<dbReference type="PANTHER" id="PTHR42957:SF1">
    <property type="entry name" value="HELICASE MJ1565-RELATED"/>
    <property type="match status" value="1"/>
</dbReference>
<name>A0A833DTA9_9CREN</name>
<evidence type="ECO:0000259" key="5">
    <source>
        <dbReference type="Pfam" id="PF01935"/>
    </source>
</evidence>
<evidence type="ECO:0000313" key="7">
    <source>
        <dbReference type="Proteomes" id="UP000605805"/>
    </source>
</evidence>
<keyword evidence="6" id="KW-0547">Nucleotide-binding</keyword>
<reference evidence="6" key="1">
    <citation type="journal article" date="2020" name="ISME J.">
        <title>Gammaproteobacteria mediating utilization of methyl-, sulfur- and petroleum organic compounds in deep ocean hydrothermal plumes.</title>
        <authorList>
            <person name="Zhou Z."/>
            <person name="Liu Y."/>
            <person name="Pan J."/>
            <person name="Cron B.R."/>
            <person name="Toner B.M."/>
            <person name="Anantharaman K."/>
            <person name="Breier J.A."/>
            <person name="Dick G.J."/>
            <person name="Li M."/>
        </authorList>
    </citation>
    <scope>NUCLEOTIDE SEQUENCE</scope>
    <source>
        <strain evidence="6">SZUA-1435</strain>
    </source>
</reference>
<dbReference type="PANTHER" id="PTHR42957">
    <property type="entry name" value="HELICASE MJ1565-RELATED"/>
    <property type="match status" value="1"/>
</dbReference>
<gene>
    <name evidence="6" type="ORF">EYH02_01180</name>
</gene>